<evidence type="ECO:0000256" key="3">
    <source>
        <dbReference type="ARBA" id="ARBA00022448"/>
    </source>
</evidence>
<feature type="binding site" evidence="12">
    <location>
        <position position="29"/>
    </location>
    <ligand>
        <name>Mg(2+)</name>
        <dbReference type="ChEBI" id="CHEBI:18420"/>
    </ligand>
</feature>
<comment type="caution">
    <text evidence="14">The sequence shown here is derived from an EMBL/GenBank/DDBJ whole genome shotgun (WGS) entry which is preliminary data.</text>
</comment>
<evidence type="ECO:0000313" key="14">
    <source>
        <dbReference type="EMBL" id="KAK3086375.1"/>
    </source>
</evidence>
<keyword evidence="12" id="KW-0479">Metal-binding</keyword>
<keyword evidence="6" id="KW-0931">ER-Golgi transport</keyword>
<dbReference type="Pfam" id="PF00025">
    <property type="entry name" value="Arf"/>
    <property type="match status" value="1"/>
</dbReference>
<evidence type="ECO:0000256" key="1">
    <source>
        <dbReference type="ARBA" id="ARBA00004555"/>
    </source>
</evidence>
<gene>
    <name evidence="14" type="ORF">FSP39_017539</name>
</gene>
<evidence type="ECO:0008006" key="16">
    <source>
        <dbReference type="Google" id="ProtNLM"/>
    </source>
</evidence>
<keyword evidence="10" id="KW-0449">Lipoprotein</keyword>
<keyword evidence="3" id="KW-0813">Transport</keyword>
<dbReference type="AlphaFoldDB" id="A0AA88XIN4"/>
<keyword evidence="9 11" id="KW-0342">GTP-binding</keyword>
<dbReference type="SMART" id="SM00175">
    <property type="entry name" value="RAB"/>
    <property type="match status" value="1"/>
</dbReference>
<sequence>MGNKIGKYFCSRKKPMRILIQGLDAAGKTTLLYKLKLGEVVTTIPTIGFNVETLDYKNVSLTAWDVGGRDKIRPLYRHYYQNTDALVYVIDSTDRDRIGDAKKEMERSLREDELRDCPLLILANKQDIPSAMKESEIVDKLELHMKCFREKKWAIFPTSAKNGDGLYEALDWLTNQQETVPVKKKTESTDSEEAISKSSMDMTFFMKAFNKMRSILLD</sequence>
<dbReference type="GO" id="GO:0005525">
    <property type="term" value="F:GTP binding"/>
    <property type="evidence" value="ECO:0007669"/>
    <property type="project" value="UniProtKB-KW"/>
</dbReference>
<evidence type="ECO:0000256" key="8">
    <source>
        <dbReference type="ARBA" id="ARBA00023034"/>
    </source>
</evidence>
<dbReference type="InterPro" id="IPR024156">
    <property type="entry name" value="Small_GTPase_ARF"/>
</dbReference>
<evidence type="ECO:0000256" key="6">
    <source>
        <dbReference type="ARBA" id="ARBA00022892"/>
    </source>
</evidence>
<dbReference type="CDD" id="cd00878">
    <property type="entry name" value="Arf_Arl"/>
    <property type="match status" value="1"/>
</dbReference>
<organism evidence="14 15">
    <name type="scientific">Pinctada imbricata</name>
    <name type="common">Atlantic pearl-oyster</name>
    <name type="synonym">Pinctada martensii</name>
    <dbReference type="NCBI Taxonomy" id="66713"/>
    <lineage>
        <taxon>Eukaryota</taxon>
        <taxon>Metazoa</taxon>
        <taxon>Spiralia</taxon>
        <taxon>Lophotrochozoa</taxon>
        <taxon>Mollusca</taxon>
        <taxon>Bivalvia</taxon>
        <taxon>Autobranchia</taxon>
        <taxon>Pteriomorphia</taxon>
        <taxon>Pterioida</taxon>
        <taxon>Pterioidea</taxon>
        <taxon>Pteriidae</taxon>
        <taxon>Pinctada</taxon>
    </lineage>
</organism>
<dbReference type="PRINTS" id="PR00328">
    <property type="entry name" value="SAR1GTPBP"/>
</dbReference>
<dbReference type="EMBL" id="VSWD01000012">
    <property type="protein sequence ID" value="KAK3086375.1"/>
    <property type="molecule type" value="Genomic_DNA"/>
</dbReference>
<keyword evidence="15" id="KW-1185">Reference proteome</keyword>
<feature type="binding site" evidence="11">
    <location>
        <begin position="22"/>
        <end position="29"/>
    </location>
    <ligand>
        <name>GTP</name>
        <dbReference type="ChEBI" id="CHEBI:37565"/>
    </ligand>
</feature>
<dbReference type="PANTHER" id="PTHR11711">
    <property type="entry name" value="ADP RIBOSYLATION FACTOR-RELATED"/>
    <property type="match status" value="1"/>
</dbReference>
<dbReference type="GO" id="GO:0015031">
    <property type="term" value="P:protein transport"/>
    <property type="evidence" value="ECO:0007669"/>
    <property type="project" value="UniProtKB-KW"/>
</dbReference>
<name>A0AA88XIN4_PINIB</name>
<comment type="similarity">
    <text evidence="2 13">Belongs to the small GTPase superfamily. Arf family.</text>
</comment>
<dbReference type="GO" id="GO:0003924">
    <property type="term" value="F:GTPase activity"/>
    <property type="evidence" value="ECO:0007669"/>
    <property type="project" value="InterPro"/>
</dbReference>
<evidence type="ECO:0000256" key="9">
    <source>
        <dbReference type="ARBA" id="ARBA00023134"/>
    </source>
</evidence>
<dbReference type="NCBIfam" id="TIGR00231">
    <property type="entry name" value="small_GTP"/>
    <property type="match status" value="1"/>
</dbReference>
<dbReference type="Gene3D" id="3.40.50.300">
    <property type="entry name" value="P-loop containing nucleotide triphosphate hydrolases"/>
    <property type="match status" value="1"/>
</dbReference>
<reference evidence="14" key="1">
    <citation type="submission" date="2019-08" db="EMBL/GenBank/DDBJ databases">
        <title>The improved chromosome-level genome for the pearl oyster Pinctada fucata martensii using PacBio sequencing and Hi-C.</title>
        <authorList>
            <person name="Zheng Z."/>
        </authorList>
    </citation>
    <scope>NUCLEOTIDE SEQUENCE</scope>
    <source>
        <strain evidence="14">ZZ-2019</strain>
        <tissue evidence="14">Adductor muscle</tissue>
    </source>
</reference>
<protein>
    <recommendedName>
        <fullName evidence="16">ADP-ribosylation factor</fullName>
    </recommendedName>
</protein>
<evidence type="ECO:0000256" key="2">
    <source>
        <dbReference type="ARBA" id="ARBA00010290"/>
    </source>
</evidence>
<feature type="binding site" evidence="11">
    <location>
        <position position="68"/>
    </location>
    <ligand>
        <name>GTP</name>
        <dbReference type="ChEBI" id="CHEBI:37565"/>
    </ligand>
</feature>
<feature type="binding site" evidence="12">
    <location>
        <position position="46"/>
    </location>
    <ligand>
        <name>Mg(2+)</name>
        <dbReference type="ChEBI" id="CHEBI:18420"/>
    </ligand>
</feature>
<evidence type="ECO:0000256" key="7">
    <source>
        <dbReference type="ARBA" id="ARBA00022927"/>
    </source>
</evidence>
<keyword evidence="12" id="KW-0460">Magnesium</keyword>
<dbReference type="PROSITE" id="PS51417">
    <property type="entry name" value="ARF"/>
    <property type="match status" value="1"/>
</dbReference>
<feature type="binding site" evidence="11">
    <location>
        <begin position="124"/>
        <end position="127"/>
    </location>
    <ligand>
        <name>GTP</name>
        <dbReference type="ChEBI" id="CHEBI:37565"/>
    </ligand>
</feature>
<keyword evidence="7" id="KW-0653">Protein transport</keyword>
<dbReference type="GO" id="GO:0046872">
    <property type="term" value="F:metal ion binding"/>
    <property type="evidence" value="ECO:0007669"/>
    <property type="project" value="UniProtKB-KW"/>
</dbReference>
<keyword evidence="5 11" id="KW-0547">Nucleotide-binding</keyword>
<dbReference type="SMART" id="SM00178">
    <property type="entry name" value="SAR"/>
    <property type="match status" value="1"/>
</dbReference>
<evidence type="ECO:0000256" key="11">
    <source>
        <dbReference type="PIRSR" id="PIRSR606689-1"/>
    </source>
</evidence>
<dbReference type="InterPro" id="IPR006689">
    <property type="entry name" value="Small_GTPase_ARF/SAR"/>
</dbReference>
<dbReference type="InterPro" id="IPR005225">
    <property type="entry name" value="Small_GTP-bd"/>
</dbReference>
<dbReference type="InterPro" id="IPR027417">
    <property type="entry name" value="P-loop_NTPase"/>
</dbReference>
<accession>A0AA88XIN4</accession>
<dbReference type="SUPFAM" id="SSF52540">
    <property type="entry name" value="P-loop containing nucleoside triphosphate hydrolases"/>
    <property type="match status" value="1"/>
</dbReference>
<dbReference type="FunFam" id="3.40.50.300:FF:003500">
    <property type="entry name" value="ADP-ribosylation factor 1"/>
    <property type="match status" value="1"/>
</dbReference>
<dbReference type="GO" id="GO:0016192">
    <property type="term" value="P:vesicle-mediated transport"/>
    <property type="evidence" value="ECO:0007669"/>
    <property type="project" value="UniProtKB-KW"/>
</dbReference>
<dbReference type="PROSITE" id="PS51419">
    <property type="entry name" value="RAB"/>
    <property type="match status" value="1"/>
</dbReference>
<evidence type="ECO:0000256" key="12">
    <source>
        <dbReference type="PIRSR" id="PIRSR606689-2"/>
    </source>
</evidence>
<dbReference type="SMART" id="SM00177">
    <property type="entry name" value="ARF"/>
    <property type="match status" value="1"/>
</dbReference>
<dbReference type="GO" id="GO:0005794">
    <property type="term" value="C:Golgi apparatus"/>
    <property type="evidence" value="ECO:0007669"/>
    <property type="project" value="UniProtKB-SubCell"/>
</dbReference>
<evidence type="ECO:0000256" key="4">
    <source>
        <dbReference type="ARBA" id="ARBA00022707"/>
    </source>
</evidence>
<keyword evidence="8" id="KW-0333">Golgi apparatus</keyword>
<evidence type="ECO:0000256" key="10">
    <source>
        <dbReference type="ARBA" id="ARBA00023288"/>
    </source>
</evidence>
<proteinExistence type="inferred from homology"/>
<evidence type="ECO:0000256" key="13">
    <source>
        <dbReference type="RuleBase" id="RU003925"/>
    </source>
</evidence>
<keyword evidence="4" id="KW-0519">Myristate</keyword>
<dbReference type="Proteomes" id="UP001186944">
    <property type="component" value="Unassembled WGS sequence"/>
</dbReference>
<evidence type="ECO:0000256" key="5">
    <source>
        <dbReference type="ARBA" id="ARBA00022741"/>
    </source>
</evidence>
<evidence type="ECO:0000313" key="15">
    <source>
        <dbReference type="Proteomes" id="UP001186944"/>
    </source>
</evidence>
<comment type="subcellular location">
    <subcellularLocation>
        <location evidence="1">Golgi apparatus</location>
    </subcellularLocation>
</comment>